<sequence>MTGQWESFPGWQGLQLATSAHSGRSTFQPSAGISRVRLPEWRQDVRPAWAEAATLARADADEDLDWMGSVDSAIVRAHQDAAGARKEGPRPASRAATPSDAPAAG</sequence>
<dbReference type="Proteomes" id="UP001500897">
    <property type="component" value="Unassembled WGS sequence"/>
</dbReference>
<organism evidence="2 3">
    <name type="scientific">Kitasatospora saccharophila</name>
    <dbReference type="NCBI Taxonomy" id="407973"/>
    <lineage>
        <taxon>Bacteria</taxon>
        <taxon>Bacillati</taxon>
        <taxon>Actinomycetota</taxon>
        <taxon>Actinomycetes</taxon>
        <taxon>Kitasatosporales</taxon>
        <taxon>Streptomycetaceae</taxon>
        <taxon>Kitasatospora</taxon>
    </lineage>
</organism>
<feature type="compositionally biased region" description="Basic and acidic residues" evidence="1">
    <location>
        <begin position="78"/>
        <end position="89"/>
    </location>
</feature>
<comment type="caution">
    <text evidence="2">The sequence shown here is derived from an EMBL/GenBank/DDBJ whole genome shotgun (WGS) entry which is preliminary data.</text>
</comment>
<proteinExistence type="predicted"/>
<evidence type="ECO:0000313" key="2">
    <source>
        <dbReference type="EMBL" id="GAA2084742.1"/>
    </source>
</evidence>
<evidence type="ECO:0000256" key="1">
    <source>
        <dbReference type="SAM" id="MobiDB-lite"/>
    </source>
</evidence>
<accession>A0ABN2W6M2</accession>
<gene>
    <name evidence="2" type="ORF">GCM10009759_04020</name>
</gene>
<dbReference type="EMBL" id="BAAANS010000002">
    <property type="protein sequence ID" value="GAA2084742.1"/>
    <property type="molecule type" value="Genomic_DNA"/>
</dbReference>
<feature type="region of interest" description="Disordered" evidence="1">
    <location>
        <begin position="78"/>
        <end position="105"/>
    </location>
</feature>
<reference evidence="2 3" key="1">
    <citation type="journal article" date="2019" name="Int. J. Syst. Evol. Microbiol.">
        <title>The Global Catalogue of Microorganisms (GCM) 10K type strain sequencing project: providing services to taxonomists for standard genome sequencing and annotation.</title>
        <authorList>
            <consortium name="The Broad Institute Genomics Platform"/>
            <consortium name="The Broad Institute Genome Sequencing Center for Infectious Disease"/>
            <person name="Wu L."/>
            <person name="Ma J."/>
        </authorList>
    </citation>
    <scope>NUCLEOTIDE SEQUENCE [LARGE SCALE GENOMIC DNA]</scope>
    <source>
        <strain evidence="2 3">JCM 14559</strain>
    </source>
</reference>
<evidence type="ECO:0000313" key="3">
    <source>
        <dbReference type="Proteomes" id="UP001500897"/>
    </source>
</evidence>
<protein>
    <submittedName>
        <fullName evidence="2">Uncharacterized protein</fullName>
    </submittedName>
</protein>
<keyword evidence="3" id="KW-1185">Reference proteome</keyword>
<name>A0ABN2W6M2_9ACTN</name>